<dbReference type="AlphaFoldDB" id="A0A238J0D5"/>
<protein>
    <submittedName>
        <fullName evidence="1">Uncharacterized protein</fullName>
    </submittedName>
</protein>
<evidence type="ECO:0000313" key="1">
    <source>
        <dbReference type="EMBL" id="SMX23364.1"/>
    </source>
</evidence>
<sequence length="157" mass="18032">MCRVAATWNEMKLTTRNFGDPLRPLVRRDPVIGPMDKQARAFHSSIGFFRDWNPLMHTRFLCVDQYLCVAIRCPTHSILMLLRRMWFGMNAMHEPVAKTGVVFAPVTIGELNFIRSVFGLDVFPVIQWVDDCRPRARRYYSLNPFGHSGCRAEGNGA</sequence>
<gene>
    <name evidence="1" type="ORF">BOA8489_01470</name>
</gene>
<name>A0A238J0D5_9RHOB</name>
<accession>A0A238J0D5</accession>
<reference evidence="1 2" key="1">
    <citation type="submission" date="2017-05" db="EMBL/GenBank/DDBJ databases">
        <authorList>
            <person name="Song R."/>
            <person name="Chenine A.L."/>
            <person name="Ruprecht R.M."/>
        </authorList>
    </citation>
    <scope>NUCLEOTIDE SEQUENCE [LARGE SCALE GENOMIC DNA]</scope>
    <source>
        <strain evidence="1 2">CECT 8489</strain>
    </source>
</reference>
<dbReference type="EMBL" id="FXXQ01000004">
    <property type="protein sequence ID" value="SMX23364.1"/>
    <property type="molecule type" value="Genomic_DNA"/>
</dbReference>
<keyword evidence="2" id="KW-1185">Reference proteome</keyword>
<proteinExistence type="predicted"/>
<evidence type="ECO:0000313" key="2">
    <source>
        <dbReference type="Proteomes" id="UP000201838"/>
    </source>
</evidence>
<dbReference type="Proteomes" id="UP000201838">
    <property type="component" value="Unassembled WGS sequence"/>
</dbReference>
<organism evidence="1 2">
    <name type="scientific">Boseongicola aestuarii</name>
    <dbReference type="NCBI Taxonomy" id="1470561"/>
    <lineage>
        <taxon>Bacteria</taxon>
        <taxon>Pseudomonadati</taxon>
        <taxon>Pseudomonadota</taxon>
        <taxon>Alphaproteobacteria</taxon>
        <taxon>Rhodobacterales</taxon>
        <taxon>Paracoccaceae</taxon>
        <taxon>Boseongicola</taxon>
    </lineage>
</organism>